<comment type="caution">
    <text evidence="1">The sequence shown here is derived from an EMBL/GenBank/DDBJ whole genome shotgun (WGS) entry which is preliminary data.</text>
</comment>
<proteinExistence type="predicted"/>
<reference evidence="1 2" key="1">
    <citation type="submission" date="2020-01" db="EMBL/GenBank/DDBJ databases">
        <title>Genomes assembled from Gulf of Kutch pelagic sediment metagenomes.</title>
        <authorList>
            <person name="Chandrashekar M."/>
            <person name="Mahajan M.S."/>
            <person name="Dave K.J."/>
            <person name="Vatsa P."/>
            <person name="Nathani N.M."/>
        </authorList>
    </citation>
    <scope>NUCLEOTIDE SEQUENCE [LARGE SCALE GENOMIC DNA]</scope>
    <source>
        <strain evidence="1">KS3-K002</strain>
    </source>
</reference>
<dbReference type="AlphaFoldDB" id="A0AAE5CA63"/>
<dbReference type="Proteomes" id="UP000702544">
    <property type="component" value="Unassembled WGS sequence"/>
</dbReference>
<name>A0AAE5CA63_9BACT</name>
<protein>
    <submittedName>
        <fullName evidence="1">Uncharacterized protein</fullName>
    </submittedName>
</protein>
<evidence type="ECO:0000313" key="2">
    <source>
        <dbReference type="Proteomes" id="UP000702544"/>
    </source>
</evidence>
<dbReference type="EMBL" id="JAACAK010000028">
    <property type="protein sequence ID" value="NIR74222.1"/>
    <property type="molecule type" value="Genomic_DNA"/>
</dbReference>
<organism evidence="1 2">
    <name type="scientific">Candidatus Kutchimonas denitrificans</name>
    <dbReference type="NCBI Taxonomy" id="3056748"/>
    <lineage>
        <taxon>Bacteria</taxon>
        <taxon>Pseudomonadati</taxon>
        <taxon>Gemmatimonadota</taxon>
        <taxon>Gemmatimonadia</taxon>
        <taxon>Candidatus Palauibacterales</taxon>
        <taxon>Candidatus Palauibacteraceae</taxon>
        <taxon>Candidatus Kutchimonas</taxon>
    </lineage>
</organism>
<evidence type="ECO:0000313" key="1">
    <source>
        <dbReference type="EMBL" id="NIR74222.1"/>
    </source>
</evidence>
<gene>
    <name evidence="1" type="ORF">GWO12_03785</name>
</gene>
<sequence>MSRRHRLDARYARALGIALGISLAVHGAVLALGHLTVQKSGPESTPLVVVDIAEPQPIEDTSDRDTVEIGERPTVAAPTPRPPRTTPVELSEYQMVLARGPAARVASPLVPRPRTSPLVVQSGLTPIRIPTSHALASGGASDREGDSGVGIIFTAGPPGACSPGAGPYGALPNILVGRLQGSPLSLRP</sequence>
<accession>A0AAE5CA63</accession>